<keyword evidence="8 10" id="KW-0472">Membrane</keyword>
<dbReference type="PROSITE" id="PS00211">
    <property type="entry name" value="ABC_TRANSPORTER_1"/>
    <property type="match status" value="1"/>
</dbReference>
<dbReference type="InterPro" id="IPR005876">
    <property type="entry name" value="Co_trans_ATP-bd"/>
</dbReference>
<dbReference type="SMART" id="SM00382">
    <property type="entry name" value="AAA"/>
    <property type="match status" value="1"/>
</dbReference>
<keyword evidence="6 10" id="KW-0067">ATP-binding</keyword>
<comment type="caution">
    <text evidence="12">The sequence shown here is derived from an EMBL/GenBank/DDBJ whole genome shotgun (WGS) entry which is preliminary data.</text>
</comment>
<organism evidence="12 13">
    <name type="scientific">Tissierella simiarum</name>
    <dbReference type="NCBI Taxonomy" id="2841534"/>
    <lineage>
        <taxon>Bacteria</taxon>
        <taxon>Bacillati</taxon>
        <taxon>Bacillota</taxon>
        <taxon>Tissierellia</taxon>
        <taxon>Tissierellales</taxon>
        <taxon>Tissierellaceae</taxon>
        <taxon>Tissierella</taxon>
    </lineage>
</organism>
<evidence type="ECO:0000256" key="8">
    <source>
        <dbReference type="ARBA" id="ARBA00023136"/>
    </source>
</evidence>
<dbReference type="Proteomes" id="UP000749471">
    <property type="component" value="Unassembled WGS sequence"/>
</dbReference>
<comment type="similarity">
    <text evidence="2 10">Belongs to the ABC transporter superfamily.</text>
</comment>
<evidence type="ECO:0000313" key="12">
    <source>
        <dbReference type="EMBL" id="MBU5437433.1"/>
    </source>
</evidence>
<evidence type="ECO:0000259" key="11">
    <source>
        <dbReference type="PROSITE" id="PS50893"/>
    </source>
</evidence>
<evidence type="ECO:0000256" key="2">
    <source>
        <dbReference type="ARBA" id="ARBA00005417"/>
    </source>
</evidence>
<dbReference type="CDD" id="cd03225">
    <property type="entry name" value="ABC_cobalt_CbiO_domain1"/>
    <property type="match status" value="1"/>
</dbReference>
<reference evidence="12 13" key="1">
    <citation type="submission" date="2021-06" db="EMBL/GenBank/DDBJ databases">
        <authorList>
            <person name="Sun Q."/>
            <person name="Li D."/>
        </authorList>
    </citation>
    <scope>NUCLEOTIDE SEQUENCE [LARGE SCALE GENOMIC DNA]</scope>
    <source>
        <strain evidence="12 13">MSJ-40</strain>
    </source>
</reference>
<keyword evidence="3 10" id="KW-0813">Transport</keyword>
<dbReference type="InterPro" id="IPR003439">
    <property type="entry name" value="ABC_transporter-like_ATP-bd"/>
</dbReference>
<evidence type="ECO:0000256" key="5">
    <source>
        <dbReference type="ARBA" id="ARBA00022741"/>
    </source>
</evidence>
<name>A0ABS6E3E5_9FIRM</name>
<evidence type="ECO:0000313" key="13">
    <source>
        <dbReference type="Proteomes" id="UP000749471"/>
    </source>
</evidence>
<evidence type="ECO:0000256" key="4">
    <source>
        <dbReference type="ARBA" id="ARBA00022475"/>
    </source>
</evidence>
<comment type="subcellular location">
    <subcellularLocation>
        <location evidence="1 10">Cell membrane</location>
        <topology evidence="1 10">Peripheral membrane protein</topology>
    </subcellularLocation>
</comment>
<evidence type="ECO:0000256" key="10">
    <source>
        <dbReference type="RuleBase" id="RU364103"/>
    </source>
</evidence>
<evidence type="ECO:0000256" key="9">
    <source>
        <dbReference type="ARBA" id="ARBA00025157"/>
    </source>
</evidence>
<keyword evidence="13" id="KW-1185">Reference proteome</keyword>
<proteinExistence type="inferred from homology"/>
<keyword evidence="5 10" id="KW-0547">Nucleotide-binding</keyword>
<keyword evidence="7" id="KW-1278">Translocase</keyword>
<dbReference type="InterPro" id="IPR015856">
    <property type="entry name" value="ABC_transpr_CbiO/EcfA_su"/>
</dbReference>
<dbReference type="InterPro" id="IPR017871">
    <property type="entry name" value="ABC_transporter-like_CS"/>
</dbReference>
<evidence type="ECO:0000256" key="6">
    <source>
        <dbReference type="ARBA" id="ARBA00022840"/>
    </source>
</evidence>
<evidence type="ECO:0000256" key="3">
    <source>
        <dbReference type="ARBA" id="ARBA00022448"/>
    </source>
</evidence>
<gene>
    <name evidence="12" type="ORF">KQI42_05395</name>
</gene>
<evidence type="ECO:0000256" key="7">
    <source>
        <dbReference type="ARBA" id="ARBA00022967"/>
    </source>
</evidence>
<dbReference type="InterPro" id="IPR003593">
    <property type="entry name" value="AAA+_ATPase"/>
</dbReference>
<comment type="function">
    <text evidence="9">Probably part of an ABC transporter complex. Responsible for energy coupling to the transport system.</text>
</comment>
<dbReference type="Pfam" id="PF00005">
    <property type="entry name" value="ABC_tran"/>
    <property type="match status" value="1"/>
</dbReference>
<dbReference type="PANTHER" id="PTHR43553:SF24">
    <property type="entry name" value="ENERGY-COUPLING FACTOR TRANSPORTER ATP-BINDING PROTEIN ECFA1"/>
    <property type="match status" value="1"/>
</dbReference>
<sequence>MIKIENLYYEYEDGTKALNNINIDTSKGKVVGIIGANGSGKSTLFLNMIGILKPKSGLIKYEDMPIKYTKSYMKEYRKRVNIVFQNPENQIFYSNVYDDVAFSLRNIGLSEELVRKKVNEALNQVDGLELINKPVHFLSYGQKKRVAFAGVLVMDCNVLLLDEPTSGLDPYMTKEVKKIINTISSEKNIVISSHDMDLIYDICDYVYILSKGSLIGEGKPEKIFLEAEIIEKASLEKPWLIKIHEKLGTPLFKSEKEFLEFNMK</sequence>
<protein>
    <recommendedName>
        <fullName evidence="10">ABC transporter ATP-binding protein</fullName>
    </recommendedName>
</protein>
<dbReference type="InterPro" id="IPR050095">
    <property type="entry name" value="ECF_ABC_transporter_ATP-bd"/>
</dbReference>
<comment type="function">
    <text evidence="10">Part of an ABC transporter complex. Responsible for energy coupling to the transport system.</text>
</comment>
<feature type="domain" description="ABC transporter" evidence="11">
    <location>
        <begin position="2"/>
        <end position="236"/>
    </location>
</feature>
<dbReference type="GO" id="GO:0005524">
    <property type="term" value="F:ATP binding"/>
    <property type="evidence" value="ECO:0007669"/>
    <property type="project" value="UniProtKB-KW"/>
</dbReference>
<dbReference type="RefSeq" id="WP_216517522.1">
    <property type="nucleotide sequence ID" value="NZ_JAHLPM010000003.1"/>
</dbReference>
<dbReference type="PROSITE" id="PS50893">
    <property type="entry name" value="ABC_TRANSPORTER_2"/>
    <property type="match status" value="1"/>
</dbReference>
<keyword evidence="4 10" id="KW-1003">Cell membrane</keyword>
<dbReference type="PANTHER" id="PTHR43553">
    <property type="entry name" value="HEAVY METAL TRANSPORTER"/>
    <property type="match status" value="1"/>
</dbReference>
<evidence type="ECO:0000256" key="1">
    <source>
        <dbReference type="ARBA" id="ARBA00004202"/>
    </source>
</evidence>
<dbReference type="EMBL" id="JAHLPM010000003">
    <property type="protein sequence ID" value="MBU5437433.1"/>
    <property type="molecule type" value="Genomic_DNA"/>
</dbReference>
<accession>A0ABS6E3E5</accession>
<dbReference type="NCBIfam" id="TIGR01166">
    <property type="entry name" value="cbiO"/>
    <property type="match status" value="1"/>
</dbReference>